<evidence type="ECO:0000313" key="4">
    <source>
        <dbReference type="Proteomes" id="UP001306508"/>
    </source>
</evidence>
<feature type="transmembrane region" description="Helical" evidence="2">
    <location>
        <begin position="204"/>
        <end position="225"/>
    </location>
</feature>
<evidence type="ECO:0000256" key="2">
    <source>
        <dbReference type="SAM" id="Phobius"/>
    </source>
</evidence>
<feature type="transmembrane region" description="Helical" evidence="2">
    <location>
        <begin position="15"/>
        <end position="35"/>
    </location>
</feature>
<feature type="transmembrane region" description="Helical" evidence="2">
    <location>
        <begin position="88"/>
        <end position="104"/>
    </location>
</feature>
<evidence type="ECO:0000256" key="1">
    <source>
        <dbReference type="SAM" id="MobiDB-lite"/>
    </source>
</evidence>
<feature type="transmembrane region" description="Helical" evidence="2">
    <location>
        <begin position="143"/>
        <end position="159"/>
    </location>
</feature>
<organism evidence="3 4">
    <name type="scientific">Arxiozyma heterogenica</name>
    <dbReference type="NCBI Taxonomy" id="278026"/>
    <lineage>
        <taxon>Eukaryota</taxon>
        <taxon>Fungi</taxon>
        <taxon>Dikarya</taxon>
        <taxon>Ascomycota</taxon>
        <taxon>Saccharomycotina</taxon>
        <taxon>Saccharomycetes</taxon>
        <taxon>Saccharomycetales</taxon>
        <taxon>Saccharomycetaceae</taxon>
        <taxon>Arxiozyma</taxon>
    </lineage>
</organism>
<feature type="compositionally biased region" description="Basic residues" evidence="1">
    <location>
        <begin position="281"/>
        <end position="304"/>
    </location>
</feature>
<evidence type="ECO:0000313" key="3">
    <source>
        <dbReference type="EMBL" id="KAK5778274.1"/>
    </source>
</evidence>
<keyword evidence="4" id="KW-1185">Reference proteome</keyword>
<keyword evidence="2" id="KW-1133">Transmembrane helix</keyword>
<feature type="transmembrane region" description="Helical" evidence="2">
    <location>
        <begin position="116"/>
        <end position="137"/>
    </location>
</feature>
<comment type="caution">
    <text evidence="3">The sequence shown here is derived from an EMBL/GenBank/DDBJ whole genome shotgun (WGS) entry which is preliminary data.</text>
</comment>
<protein>
    <submittedName>
        <fullName evidence="3">Uncharacterized protein</fullName>
    </submittedName>
</protein>
<dbReference type="EMBL" id="JAWIZZ010000053">
    <property type="protein sequence ID" value="KAK5778274.1"/>
    <property type="molecule type" value="Genomic_DNA"/>
</dbReference>
<feature type="transmembrane region" description="Helical" evidence="2">
    <location>
        <begin position="180"/>
        <end position="198"/>
    </location>
</feature>
<name>A0AAN7ZRM0_9SACH</name>
<dbReference type="AlphaFoldDB" id="A0AAN7ZRM0"/>
<keyword evidence="2" id="KW-0812">Transmembrane</keyword>
<keyword evidence="2" id="KW-0472">Membrane</keyword>
<sequence length="304" mass="34922">MAKPIKFFKLYKKSFGAFSSAYLIAIVFVFIWSYWADSWFIDTSFTPNNFYENLLSGNIRLIITKVTNFPLDTRQHYSSDGTNNCTSYLLWDLLNIIVLLPGLSQFEKIYGTIHTFCFLGLISPIIGVTYFVIGLIFCPDKPIYGIYLWNCVIWGYFIAQESKHGATLNLFVNRKWRIPITWIPLFICLISSLLFNDISVVPAVISLMMGYLLLLIKTPILDLLLPPSFILRFIENKIFGNDISGSSILFYHHIKYYPEVSVKKGKKYKSLFSEYPGLPKSKSKLKSKLKSKNGKKGKLKSSKK</sequence>
<accession>A0AAN7ZRM0</accession>
<reference evidence="4" key="1">
    <citation type="submission" date="2023-07" db="EMBL/GenBank/DDBJ databases">
        <title>A draft genome of Kazachstania heterogenica Y-27499.</title>
        <authorList>
            <person name="Donic C."/>
            <person name="Kralova J.S."/>
            <person name="Fidel L."/>
            <person name="Ben-Dor S."/>
            <person name="Jung S."/>
        </authorList>
    </citation>
    <scope>NUCLEOTIDE SEQUENCE [LARGE SCALE GENOMIC DNA]</scope>
    <source>
        <strain evidence="4">Y27499</strain>
    </source>
</reference>
<feature type="region of interest" description="Disordered" evidence="1">
    <location>
        <begin position="280"/>
        <end position="304"/>
    </location>
</feature>
<dbReference type="Proteomes" id="UP001306508">
    <property type="component" value="Unassembled WGS sequence"/>
</dbReference>
<gene>
    <name evidence="3" type="ORF">RI543_003933</name>
</gene>
<proteinExistence type="predicted"/>